<dbReference type="SUPFAM" id="SSF53098">
    <property type="entry name" value="Ribonuclease H-like"/>
    <property type="match status" value="1"/>
</dbReference>
<dbReference type="GO" id="GO:0015074">
    <property type="term" value="P:DNA integration"/>
    <property type="evidence" value="ECO:0007669"/>
    <property type="project" value="InterPro"/>
</dbReference>
<gene>
    <name evidence="2" type="ORF">PR003_g12532</name>
</gene>
<evidence type="ECO:0000259" key="1">
    <source>
        <dbReference type="PROSITE" id="PS50994"/>
    </source>
</evidence>
<accession>A0A6A4EZY8</accession>
<dbReference type="PROSITE" id="PS50994">
    <property type="entry name" value="INTEGRASE"/>
    <property type="match status" value="1"/>
</dbReference>
<dbReference type="InterPro" id="IPR012337">
    <property type="entry name" value="RNaseH-like_sf"/>
</dbReference>
<name>A0A6A4EZY8_9STRA</name>
<dbReference type="InterPro" id="IPR036397">
    <property type="entry name" value="RNaseH_sf"/>
</dbReference>
<protein>
    <recommendedName>
        <fullName evidence="1">Integrase catalytic domain-containing protein</fullName>
    </recommendedName>
</protein>
<reference evidence="2 3" key="1">
    <citation type="submission" date="2018-08" db="EMBL/GenBank/DDBJ databases">
        <title>Genomic investigation of the strawberry pathogen Phytophthora fragariae indicates pathogenicity is determined by transcriptional variation in three key races.</title>
        <authorList>
            <person name="Adams T.M."/>
            <person name="Armitage A.D."/>
            <person name="Sobczyk M.K."/>
            <person name="Bates H.J."/>
            <person name="Dunwell J.M."/>
            <person name="Nellist C.F."/>
            <person name="Harrison R.J."/>
        </authorList>
    </citation>
    <scope>NUCLEOTIDE SEQUENCE [LARGE SCALE GENOMIC DNA]</scope>
    <source>
        <strain evidence="2 3">SCRP333</strain>
    </source>
</reference>
<organism evidence="2 3">
    <name type="scientific">Phytophthora rubi</name>
    <dbReference type="NCBI Taxonomy" id="129364"/>
    <lineage>
        <taxon>Eukaryota</taxon>
        <taxon>Sar</taxon>
        <taxon>Stramenopiles</taxon>
        <taxon>Oomycota</taxon>
        <taxon>Peronosporomycetes</taxon>
        <taxon>Peronosporales</taxon>
        <taxon>Peronosporaceae</taxon>
        <taxon>Phytophthora</taxon>
    </lineage>
</organism>
<proteinExistence type="predicted"/>
<comment type="caution">
    <text evidence="2">The sequence shown here is derived from an EMBL/GenBank/DDBJ whole genome shotgun (WGS) entry which is preliminary data.</text>
</comment>
<evidence type="ECO:0000313" key="3">
    <source>
        <dbReference type="Proteomes" id="UP000434957"/>
    </source>
</evidence>
<dbReference type="GO" id="GO:0003676">
    <property type="term" value="F:nucleic acid binding"/>
    <property type="evidence" value="ECO:0007669"/>
    <property type="project" value="InterPro"/>
</dbReference>
<feature type="domain" description="Integrase catalytic" evidence="1">
    <location>
        <begin position="1"/>
        <end position="94"/>
    </location>
</feature>
<dbReference type="Proteomes" id="UP000434957">
    <property type="component" value="Unassembled WGS sequence"/>
</dbReference>
<dbReference type="AlphaFoldDB" id="A0A6A4EZY8"/>
<keyword evidence="3" id="KW-1185">Reference proteome</keyword>
<dbReference type="InterPro" id="IPR001584">
    <property type="entry name" value="Integrase_cat-core"/>
</dbReference>
<dbReference type="Gene3D" id="3.30.420.10">
    <property type="entry name" value="Ribonuclease H-like superfamily/Ribonuclease H"/>
    <property type="match status" value="1"/>
</dbReference>
<evidence type="ECO:0000313" key="2">
    <source>
        <dbReference type="EMBL" id="KAE9336387.1"/>
    </source>
</evidence>
<dbReference type="EMBL" id="QXFT01000758">
    <property type="protein sequence ID" value="KAE9336387.1"/>
    <property type="molecule type" value="Genomic_DNA"/>
</dbReference>
<sequence length="236" mass="26310">MDGAPELTGKTIEQLVIMLQAQQINPVPNRPQMIGLVERFHCTWKGCIATYMSDERQREWDVWADFAVYAYNSGQHSTPTAGGENSSHACAEVATRREQERQAWYYNRKSKQKRTFGSGDRAWLYRPPRGPKATKLVHPLLGPVRVVEAAGYDNYLVEREDVGGEPELYLVHVSFLVSYHYPATLLKATTEDIEAQLEYESALQLETNEVAPGTVVGAAAAPVHAAAAPRPAQRAR</sequence>